<reference evidence="1 2" key="1">
    <citation type="submission" date="2018-08" db="EMBL/GenBank/DDBJ databases">
        <title>Altererythrobacter sp.Ery1 and Ery12, the genome sequencing of novel strains in genus Alterythrobacter.</title>
        <authorList>
            <person name="Cheng H."/>
            <person name="Wu Y.-H."/>
            <person name="Fang C."/>
            <person name="Xu X.-W."/>
        </authorList>
    </citation>
    <scope>NUCLEOTIDE SEQUENCE [LARGE SCALE GENOMIC DNA]</scope>
    <source>
        <strain evidence="1 2">Ery1</strain>
    </source>
</reference>
<comment type="caution">
    <text evidence="1">The sequence shown here is derived from an EMBL/GenBank/DDBJ whole genome shotgun (WGS) entry which is preliminary data.</text>
</comment>
<protein>
    <submittedName>
        <fullName evidence="1">Uncharacterized protein</fullName>
    </submittedName>
</protein>
<accession>A0A418NLE0</accession>
<name>A0A418NLE0_9SPHN</name>
<dbReference type="AlphaFoldDB" id="A0A418NLE0"/>
<evidence type="ECO:0000313" key="1">
    <source>
        <dbReference type="EMBL" id="RIV80712.1"/>
    </source>
</evidence>
<evidence type="ECO:0000313" key="2">
    <source>
        <dbReference type="Proteomes" id="UP000285092"/>
    </source>
</evidence>
<proteinExistence type="predicted"/>
<keyword evidence="2" id="KW-1185">Reference proteome</keyword>
<sequence length="393" mass="41905">MPDAAETRPSRLRLASVVLIFPVLAVLSAAQTLAIVGENSQPDKAATIAPWDGSAQAHFAKAAYQGQLAQNPATAEPPADWMADLALEAYRSQPLVPGALAVIGAAQPGDGNAPFWNAAAKISRRDTLLQGMLLNSHLQADNLDGAIRVLNQILQVRVEQRPAAYIALTQALRDPRSVDTFVDILGTGPDWADGFLVAASRDKEALGNLGLIRQRLSDDIVDPKTDRRLVHAFASAGEFQLAYDLYARLSAERPEEVDGWSSEIPPFDWTLVDQAGFRAQVLGGEEELQLEIARGKGGVFASRILPARSRALSISGRHDLKPQQQADKLEIAVSCVDGDAPIAQGNLTGGTIALDATLPADCGFVKISLSGRAWSYGQRITGSISTLSISFGE</sequence>
<dbReference type="Proteomes" id="UP000285092">
    <property type="component" value="Unassembled WGS sequence"/>
</dbReference>
<dbReference type="EMBL" id="QXFK01000008">
    <property type="protein sequence ID" value="RIV80712.1"/>
    <property type="molecule type" value="Genomic_DNA"/>
</dbReference>
<organism evidence="1 2">
    <name type="scientific">Pelagerythrobacter aerophilus</name>
    <dbReference type="NCBI Taxonomy" id="2306995"/>
    <lineage>
        <taxon>Bacteria</taxon>
        <taxon>Pseudomonadati</taxon>
        <taxon>Pseudomonadota</taxon>
        <taxon>Alphaproteobacteria</taxon>
        <taxon>Sphingomonadales</taxon>
        <taxon>Erythrobacteraceae</taxon>
        <taxon>Pelagerythrobacter</taxon>
    </lineage>
</organism>
<gene>
    <name evidence="1" type="ORF">D2V04_01635</name>
</gene>